<organism evidence="7 8">
    <name type="scientific">Septoria linicola</name>
    <dbReference type="NCBI Taxonomy" id="215465"/>
    <lineage>
        <taxon>Eukaryota</taxon>
        <taxon>Fungi</taxon>
        <taxon>Dikarya</taxon>
        <taxon>Ascomycota</taxon>
        <taxon>Pezizomycotina</taxon>
        <taxon>Dothideomycetes</taxon>
        <taxon>Dothideomycetidae</taxon>
        <taxon>Mycosphaerellales</taxon>
        <taxon>Mycosphaerellaceae</taxon>
        <taxon>Septoria</taxon>
    </lineage>
</organism>
<comment type="subcellular location">
    <subcellularLocation>
        <location evidence="1">Membrane</location>
        <topology evidence="1">Multi-pass membrane protein</topology>
    </subcellularLocation>
</comment>
<sequence>MTSSYGFNFFFPTLVQGLGIGSSTVSLLLTATPYFLGALVSFLVAWNSDRIKERGWHISGGLLAAAIGFAITLATTGTIPRYIASFLYAPGSFSANALVYSWAVSTLSDTPEKRAACGAIVNILGHVGNIISPYFFREPERPIYRLAFILMQVFGALAFAVAFCMKLYLKRVNRKLKQLADSTGGISILLIQLERIMYVFVEDISKVHFELFKLHFTFIHSHFALHLDNLLTSSPTNVLGIAV</sequence>
<evidence type="ECO:0000256" key="6">
    <source>
        <dbReference type="SAM" id="Phobius"/>
    </source>
</evidence>
<dbReference type="InterPro" id="IPR036259">
    <property type="entry name" value="MFS_trans_sf"/>
</dbReference>
<keyword evidence="4 6" id="KW-1133">Transmembrane helix</keyword>
<protein>
    <submittedName>
        <fullName evidence="7">MFS transporter superfamily</fullName>
    </submittedName>
</protein>
<feature type="transmembrane region" description="Helical" evidence="6">
    <location>
        <begin position="58"/>
        <end position="76"/>
    </location>
</feature>
<keyword evidence="2" id="KW-0813">Transport</keyword>
<reference evidence="7" key="1">
    <citation type="submission" date="2022-06" db="EMBL/GenBank/DDBJ databases">
        <title>Complete genome sequences of two strains of the flax pathogen Septoria linicola.</title>
        <authorList>
            <person name="Lapalu N."/>
            <person name="Simon A."/>
            <person name="Demenou B."/>
            <person name="Paumier D."/>
            <person name="Guillot M.-P."/>
            <person name="Gout L."/>
            <person name="Valade R."/>
        </authorList>
    </citation>
    <scope>NUCLEOTIDE SEQUENCE</scope>
    <source>
        <strain evidence="7">SE15195</strain>
    </source>
</reference>
<dbReference type="FunFam" id="1.20.1250.20:FF:000013">
    <property type="entry name" value="MFS general substrate transporter"/>
    <property type="match status" value="1"/>
</dbReference>
<dbReference type="Gene3D" id="1.20.1250.20">
    <property type="entry name" value="MFS general substrate transporter like domains"/>
    <property type="match status" value="1"/>
</dbReference>
<evidence type="ECO:0000256" key="4">
    <source>
        <dbReference type="ARBA" id="ARBA00022989"/>
    </source>
</evidence>
<gene>
    <name evidence="7" type="ORF">Slin15195_G063620</name>
</gene>
<evidence type="ECO:0000256" key="2">
    <source>
        <dbReference type="ARBA" id="ARBA00022448"/>
    </source>
</evidence>
<dbReference type="PANTHER" id="PTHR43791:SF62">
    <property type="entry name" value="MAJOR FACILITATOR SUPERFAMILY (MFS) PROFILE DOMAIN-CONTAINING PROTEIN"/>
    <property type="match status" value="1"/>
</dbReference>
<evidence type="ECO:0000256" key="5">
    <source>
        <dbReference type="ARBA" id="ARBA00023136"/>
    </source>
</evidence>
<dbReference type="GO" id="GO:0022857">
    <property type="term" value="F:transmembrane transporter activity"/>
    <property type="evidence" value="ECO:0007669"/>
    <property type="project" value="TreeGrafter"/>
</dbReference>
<feature type="transmembrane region" description="Helical" evidence="6">
    <location>
        <begin position="82"/>
        <end position="103"/>
    </location>
</feature>
<name>A0A9Q9EL44_9PEZI</name>
<evidence type="ECO:0000256" key="3">
    <source>
        <dbReference type="ARBA" id="ARBA00022692"/>
    </source>
</evidence>
<feature type="transmembrane region" description="Helical" evidence="6">
    <location>
        <begin position="20"/>
        <end position="46"/>
    </location>
</feature>
<feature type="transmembrane region" description="Helical" evidence="6">
    <location>
        <begin position="142"/>
        <end position="169"/>
    </location>
</feature>
<evidence type="ECO:0000256" key="1">
    <source>
        <dbReference type="ARBA" id="ARBA00004141"/>
    </source>
</evidence>
<keyword evidence="3 6" id="KW-0812">Transmembrane</keyword>
<dbReference type="AlphaFoldDB" id="A0A9Q9EL44"/>
<dbReference type="SUPFAM" id="SSF103473">
    <property type="entry name" value="MFS general substrate transporter"/>
    <property type="match status" value="1"/>
</dbReference>
<dbReference type="GO" id="GO:0016020">
    <property type="term" value="C:membrane"/>
    <property type="evidence" value="ECO:0007669"/>
    <property type="project" value="UniProtKB-SubCell"/>
</dbReference>
<keyword evidence="8" id="KW-1185">Reference proteome</keyword>
<dbReference type="PANTHER" id="PTHR43791">
    <property type="entry name" value="PERMEASE-RELATED"/>
    <property type="match status" value="1"/>
</dbReference>
<evidence type="ECO:0000313" key="8">
    <source>
        <dbReference type="Proteomes" id="UP001056384"/>
    </source>
</evidence>
<keyword evidence="5 6" id="KW-0472">Membrane</keyword>
<proteinExistence type="predicted"/>
<evidence type="ECO:0000313" key="7">
    <source>
        <dbReference type="EMBL" id="USW53043.1"/>
    </source>
</evidence>
<feature type="transmembrane region" description="Helical" evidence="6">
    <location>
        <begin position="115"/>
        <end position="136"/>
    </location>
</feature>
<dbReference type="EMBL" id="CP099422">
    <property type="protein sequence ID" value="USW53043.1"/>
    <property type="molecule type" value="Genomic_DNA"/>
</dbReference>
<accession>A0A9Q9EL44</accession>
<dbReference type="Proteomes" id="UP001056384">
    <property type="component" value="Chromosome 5"/>
</dbReference>
<dbReference type="OrthoDB" id="2250022at2759"/>